<evidence type="ECO:0000313" key="1">
    <source>
        <dbReference type="EMBL" id="KAK2563887.1"/>
    </source>
</evidence>
<proteinExistence type="predicted"/>
<evidence type="ECO:0000313" key="2">
    <source>
        <dbReference type="Proteomes" id="UP001249851"/>
    </source>
</evidence>
<dbReference type="Proteomes" id="UP001249851">
    <property type="component" value="Unassembled WGS sequence"/>
</dbReference>
<organism evidence="1 2">
    <name type="scientific">Acropora cervicornis</name>
    <name type="common">Staghorn coral</name>
    <dbReference type="NCBI Taxonomy" id="6130"/>
    <lineage>
        <taxon>Eukaryota</taxon>
        <taxon>Metazoa</taxon>
        <taxon>Cnidaria</taxon>
        <taxon>Anthozoa</taxon>
        <taxon>Hexacorallia</taxon>
        <taxon>Scleractinia</taxon>
        <taxon>Astrocoeniina</taxon>
        <taxon>Acroporidae</taxon>
        <taxon>Acropora</taxon>
    </lineage>
</organism>
<comment type="caution">
    <text evidence="1">The sequence shown here is derived from an EMBL/GenBank/DDBJ whole genome shotgun (WGS) entry which is preliminary data.</text>
</comment>
<dbReference type="EMBL" id="JARQWQ010000024">
    <property type="protein sequence ID" value="KAK2563887.1"/>
    <property type="molecule type" value="Genomic_DNA"/>
</dbReference>
<reference evidence="1" key="1">
    <citation type="journal article" date="2023" name="G3 (Bethesda)">
        <title>Whole genome assembly and annotation of the endangered Caribbean coral Acropora cervicornis.</title>
        <authorList>
            <person name="Selwyn J.D."/>
            <person name="Vollmer S.V."/>
        </authorList>
    </citation>
    <scope>NUCLEOTIDE SEQUENCE</scope>
    <source>
        <strain evidence="1">K2</strain>
    </source>
</reference>
<accession>A0AAD9QM87</accession>
<dbReference type="AlphaFoldDB" id="A0AAD9QM87"/>
<gene>
    <name evidence="1" type="ORF">P5673_012895</name>
</gene>
<reference evidence="1" key="2">
    <citation type="journal article" date="2023" name="Science">
        <title>Genomic signatures of disease resistance in endangered staghorn corals.</title>
        <authorList>
            <person name="Vollmer S.V."/>
            <person name="Selwyn J.D."/>
            <person name="Despard B.A."/>
            <person name="Roesel C.L."/>
        </authorList>
    </citation>
    <scope>NUCLEOTIDE SEQUENCE</scope>
    <source>
        <strain evidence="1">K2</strain>
    </source>
</reference>
<keyword evidence="2" id="KW-1185">Reference proteome</keyword>
<protein>
    <submittedName>
        <fullName evidence="1">Uncharacterized protein</fullName>
    </submittedName>
</protein>
<sequence>MQTREKGWSQSCFFRARADNKEENCWIHWWQGGLKGTMEKIPTTDRTVSYGLLKIWVFVNKRFYLPRHLIAMGRN</sequence>
<name>A0AAD9QM87_ACRCE</name>